<reference evidence="1 2" key="1">
    <citation type="journal article" date="2019" name="Sci. Rep.">
        <title>Orb-weaving spider Araneus ventricosus genome elucidates the spidroin gene catalogue.</title>
        <authorList>
            <person name="Kono N."/>
            <person name="Nakamura H."/>
            <person name="Ohtoshi R."/>
            <person name="Moran D.A.P."/>
            <person name="Shinohara A."/>
            <person name="Yoshida Y."/>
            <person name="Fujiwara M."/>
            <person name="Mori M."/>
            <person name="Tomita M."/>
            <person name="Arakawa K."/>
        </authorList>
    </citation>
    <scope>NUCLEOTIDE SEQUENCE [LARGE SCALE GENOMIC DNA]</scope>
</reference>
<organism evidence="1 2">
    <name type="scientific">Araneus ventricosus</name>
    <name type="common">Orbweaver spider</name>
    <name type="synonym">Epeira ventricosa</name>
    <dbReference type="NCBI Taxonomy" id="182803"/>
    <lineage>
        <taxon>Eukaryota</taxon>
        <taxon>Metazoa</taxon>
        <taxon>Ecdysozoa</taxon>
        <taxon>Arthropoda</taxon>
        <taxon>Chelicerata</taxon>
        <taxon>Arachnida</taxon>
        <taxon>Araneae</taxon>
        <taxon>Araneomorphae</taxon>
        <taxon>Entelegynae</taxon>
        <taxon>Araneoidea</taxon>
        <taxon>Araneidae</taxon>
        <taxon>Araneus</taxon>
    </lineage>
</organism>
<evidence type="ECO:0000313" key="2">
    <source>
        <dbReference type="Proteomes" id="UP000499080"/>
    </source>
</evidence>
<keyword evidence="2" id="KW-1185">Reference proteome</keyword>
<dbReference type="EMBL" id="BGPR01000076">
    <property type="protein sequence ID" value="GBL90971.1"/>
    <property type="molecule type" value="Genomic_DNA"/>
</dbReference>
<name>A0A4Y2BFC8_ARAVE</name>
<proteinExistence type="predicted"/>
<sequence length="106" mass="12925">MAHSLSQQHFRTYDDVARWSTHWFASKQAKFYTDGIQTYLTLVTDTHPCYREQAHRQDSWWGPCITTYYYHVYYYYNSLRHNHSHRPDTFVVDLQPLSFDHRDTQS</sequence>
<gene>
    <name evidence="1" type="ORF">AVEN_184373_1</name>
</gene>
<comment type="caution">
    <text evidence="1">The sequence shown here is derived from an EMBL/GenBank/DDBJ whole genome shotgun (WGS) entry which is preliminary data.</text>
</comment>
<protein>
    <submittedName>
        <fullName evidence="1">Uncharacterized protein</fullName>
    </submittedName>
</protein>
<dbReference type="Proteomes" id="UP000499080">
    <property type="component" value="Unassembled WGS sequence"/>
</dbReference>
<accession>A0A4Y2BFC8</accession>
<evidence type="ECO:0000313" key="1">
    <source>
        <dbReference type="EMBL" id="GBL90971.1"/>
    </source>
</evidence>
<dbReference type="AlphaFoldDB" id="A0A4Y2BFC8"/>